<gene>
    <name evidence="1" type="ORF">KUDE01_000829</name>
</gene>
<keyword evidence="2" id="KW-1185">Reference proteome</keyword>
<evidence type="ECO:0000313" key="1">
    <source>
        <dbReference type="EMBL" id="KAK1900042.1"/>
    </source>
</evidence>
<name>A0AAD9CCK0_DISEL</name>
<dbReference type="EMBL" id="JASDAP010000007">
    <property type="protein sequence ID" value="KAK1900042.1"/>
    <property type="molecule type" value="Genomic_DNA"/>
</dbReference>
<sequence length="90" mass="10043">MMELRIMLIPTGEIILSPGKNGDNYCHGCKIQLSFWTAFTLQTDERHGPNMMCWYQHGFIELGNESVDHDLAAAGWTVVTLAAIGEFGNQ</sequence>
<organism evidence="1 2">
    <name type="scientific">Dissostichus eleginoides</name>
    <name type="common">Patagonian toothfish</name>
    <name type="synonym">Dissostichus amissus</name>
    <dbReference type="NCBI Taxonomy" id="100907"/>
    <lineage>
        <taxon>Eukaryota</taxon>
        <taxon>Metazoa</taxon>
        <taxon>Chordata</taxon>
        <taxon>Craniata</taxon>
        <taxon>Vertebrata</taxon>
        <taxon>Euteleostomi</taxon>
        <taxon>Actinopterygii</taxon>
        <taxon>Neopterygii</taxon>
        <taxon>Teleostei</taxon>
        <taxon>Neoteleostei</taxon>
        <taxon>Acanthomorphata</taxon>
        <taxon>Eupercaria</taxon>
        <taxon>Perciformes</taxon>
        <taxon>Notothenioidei</taxon>
        <taxon>Nototheniidae</taxon>
        <taxon>Dissostichus</taxon>
    </lineage>
</organism>
<accession>A0AAD9CCK0</accession>
<comment type="caution">
    <text evidence="1">The sequence shown here is derived from an EMBL/GenBank/DDBJ whole genome shotgun (WGS) entry which is preliminary data.</text>
</comment>
<dbReference type="AlphaFoldDB" id="A0AAD9CCK0"/>
<protein>
    <submittedName>
        <fullName evidence="1">Outer membrane protein PmpA</fullName>
    </submittedName>
</protein>
<dbReference type="Proteomes" id="UP001228049">
    <property type="component" value="Unassembled WGS sequence"/>
</dbReference>
<reference evidence="1" key="1">
    <citation type="submission" date="2023-04" db="EMBL/GenBank/DDBJ databases">
        <title>Chromosome-level genome of Chaenocephalus aceratus.</title>
        <authorList>
            <person name="Park H."/>
        </authorList>
    </citation>
    <scope>NUCLEOTIDE SEQUENCE</scope>
    <source>
        <strain evidence="1">DE</strain>
        <tissue evidence="1">Muscle</tissue>
    </source>
</reference>
<proteinExistence type="predicted"/>
<evidence type="ECO:0000313" key="2">
    <source>
        <dbReference type="Proteomes" id="UP001228049"/>
    </source>
</evidence>